<dbReference type="Pfam" id="PF00931">
    <property type="entry name" value="NB-ARC"/>
    <property type="match status" value="1"/>
</dbReference>
<organism evidence="4 5">
    <name type="scientific">Amycolatopsis australiensis</name>
    <dbReference type="NCBI Taxonomy" id="546364"/>
    <lineage>
        <taxon>Bacteria</taxon>
        <taxon>Bacillati</taxon>
        <taxon>Actinomycetota</taxon>
        <taxon>Actinomycetes</taxon>
        <taxon>Pseudonocardiales</taxon>
        <taxon>Pseudonocardiaceae</taxon>
        <taxon>Amycolatopsis</taxon>
    </lineage>
</organism>
<dbReference type="PANTHER" id="PTHR19879:SF9">
    <property type="entry name" value="TRANSCRIPTION INITIATION FACTOR TFIID SUBUNIT 5"/>
    <property type="match status" value="1"/>
</dbReference>
<dbReference type="InterPro" id="IPR002182">
    <property type="entry name" value="NB-ARC"/>
</dbReference>
<dbReference type="STRING" id="546364.SAMN04489730_8377"/>
<evidence type="ECO:0000313" key="4">
    <source>
        <dbReference type="EMBL" id="SFW92088.1"/>
    </source>
</evidence>
<dbReference type="PRINTS" id="PR00364">
    <property type="entry name" value="DISEASERSIST"/>
</dbReference>
<dbReference type="Proteomes" id="UP000182740">
    <property type="component" value="Unassembled WGS sequence"/>
</dbReference>
<dbReference type="InterPro" id="IPR015943">
    <property type="entry name" value="WD40/YVTN_repeat-like_dom_sf"/>
</dbReference>
<keyword evidence="1" id="KW-0853">WD repeat</keyword>
<protein>
    <submittedName>
        <fullName evidence="4">WD40 repeat</fullName>
    </submittedName>
</protein>
<dbReference type="InterPro" id="IPR010982">
    <property type="entry name" value="Lambda_DNA-bd_dom_sf"/>
</dbReference>
<reference evidence="5" key="1">
    <citation type="submission" date="2016-11" db="EMBL/GenBank/DDBJ databases">
        <authorList>
            <person name="Varghese N."/>
            <person name="Submissions S."/>
        </authorList>
    </citation>
    <scope>NUCLEOTIDE SEQUENCE [LARGE SCALE GENOMIC DNA]</scope>
    <source>
        <strain evidence="5">DSM 44671</strain>
    </source>
</reference>
<evidence type="ECO:0000313" key="5">
    <source>
        <dbReference type="Proteomes" id="UP000182740"/>
    </source>
</evidence>
<dbReference type="SUPFAM" id="SSF47413">
    <property type="entry name" value="lambda repressor-like DNA-binding domains"/>
    <property type="match status" value="1"/>
</dbReference>
<evidence type="ECO:0000259" key="3">
    <source>
        <dbReference type="PROSITE" id="PS50943"/>
    </source>
</evidence>
<gene>
    <name evidence="4" type="ORF">SAMN04489730_8377</name>
</gene>
<evidence type="ECO:0000256" key="2">
    <source>
        <dbReference type="SAM" id="MobiDB-lite"/>
    </source>
</evidence>
<dbReference type="EMBL" id="FPJG01000006">
    <property type="protein sequence ID" value="SFW92088.1"/>
    <property type="molecule type" value="Genomic_DNA"/>
</dbReference>
<dbReference type="Pfam" id="PF00400">
    <property type="entry name" value="WD40"/>
    <property type="match status" value="2"/>
</dbReference>
<dbReference type="Gene3D" id="1.10.10.10">
    <property type="entry name" value="Winged helix-like DNA-binding domain superfamily/Winged helix DNA-binding domain"/>
    <property type="match status" value="1"/>
</dbReference>
<accession>A0A1K1T694</accession>
<dbReference type="GO" id="GO:0005829">
    <property type="term" value="C:cytosol"/>
    <property type="evidence" value="ECO:0007669"/>
    <property type="project" value="UniProtKB-ARBA"/>
</dbReference>
<dbReference type="SMART" id="SM00320">
    <property type="entry name" value="WD40"/>
    <property type="match status" value="7"/>
</dbReference>
<sequence>MARLQAVFAADLDQLRRHAGLSIAELAGRAGLSSSTVGDLLRGGWVRVPPWERVSSLVGVCVAALPPGTRAEETRRLGELKWWKEQHADLVRRLASRAPEPGSRTAARPVPRCEDDPRTVERPELGAWLLAALTAGQPAPVVLVGAGGFGKTTVASWACARLQQHFRDGVYWFRLGSATNESVVIGQLCDAVAVLTGRRPERASSVAGATEAFAAALGDRKMLLVIDGVRNRADLAPFLVGGPRCVRLVTTRRTGLVRGRERVVDAMTEAEARALLCRDVDASAEPPVSLLDRVGRWPLALSLLNGVLISLLRRRLPPALAFRELDAALTRSGVALLDELTDTDSGPGVAATLRLSFDELVATSPCGAASLERYLMLAAFPERLPVPYGLLSALWGLDTVSMTSECDRFFRHSLLAELTGDGVRLHDVIRDHLRRTHPERVREASRRLLDAVRPPDGWHRAGSAVRQQLAHHLIGAGAADELAALCVDLRHLARRVDADGVHAAEADVSACLATQEDDAELATLLRILRSYGHLLHGTDSALSLYCHLSGRVAVTHVDEALPAWSLRPVEPLPECGSSALLRSLAGHRGQVSSVQWLADGTLATVGGDDGTLRVWNAETGRARPAVDVSEHLVLRARLSPDGRWLAQLLHEHPLAGRGHPGTKPEWVLRTVVTDTRDGSVLAVDHLHWLDMFLNGVADLHWNEDSTQLAVAGGGRLRVWRPQAEPSTAPTRTHDIPVYALSWHPDAGLVAISDHALYVWADPASPDPPRQIEYRPAYAEMTMRSVAWSPDGRLIAVGMDFAVAVLNAATGRPVLVKYVQSACDTVSSLAWRPDGELLAIAGNGGYWGGGLVALTDLAPDAPIVVADIRTAAVTDLAWSTDGGVLAAASVDSTVRLFGNDAIDRIEPLSGNVARPPEPPPGVVFRPLPSGALVSGTTATEDTLVVTSADGLLAVEACTAEGFSWVMSSAQACTDYGVLPHAARKVFGRPDERLELRTVPDRALVAEIVWPKPRALAVNPDRTVMVTTTEDGRITAYELSTFRPLCTVVLEEPAVACWFSESGDRFTVEGNRNTYAFEVRVSRRG</sequence>
<dbReference type="SUPFAM" id="SSF117289">
    <property type="entry name" value="Nucleoporin domain"/>
    <property type="match status" value="1"/>
</dbReference>
<dbReference type="CDD" id="cd00093">
    <property type="entry name" value="HTH_XRE"/>
    <property type="match status" value="1"/>
</dbReference>
<dbReference type="PROSITE" id="PS50082">
    <property type="entry name" value="WD_REPEATS_2"/>
    <property type="match status" value="1"/>
</dbReference>
<dbReference type="RefSeq" id="WP_177329021.1">
    <property type="nucleotide sequence ID" value="NZ_FPJG01000006.1"/>
</dbReference>
<name>A0A1K1T694_9PSEU</name>
<dbReference type="InterPro" id="IPR001387">
    <property type="entry name" value="Cro/C1-type_HTH"/>
</dbReference>
<evidence type="ECO:0000256" key="1">
    <source>
        <dbReference type="PROSITE-ProRule" id="PRU00221"/>
    </source>
</evidence>
<dbReference type="PANTHER" id="PTHR19879">
    <property type="entry name" value="TRANSCRIPTION INITIATION FACTOR TFIID"/>
    <property type="match status" value="1"/>
</dbReference>
<feature type="repeat" description="WD" evidence="1">
    <location>
        <begin position="584"/>
        <end position="625"/>
    </location>
</feature>
<dbReference type="InterPro" id="IPR036322">
    <property type="entry name" value="WD40_repeat_dom_sf"/>
</dbReference>
<dbReference type="Gene3D" id="2.130.10.10">
    <property type="entry name" value="YVTN repeat-like/Quinoprotein amine dehydrogenase"/>
    <property type="match status" value="3"/>
</dbReference>
<dbReference type="Pfam" id="PF13560">
    <property type="entry name" value="HTH_31"/>
    <property type="match status" value="1"/>
</dbReference>
<dbReference type="InterPro" id="IPR036388">
    <property type="entry name" value="WH-like_DNA-bd_sf"/>
</dbReference>
<feature type="region of interest" description="Disordered" evidence="2">
    <location>
        <begin position="98"/>
        <end position="117"/>
    </location>
</feature>
<keyword evidence="5" id="KW-1185">Reference proteome</keyword>
<dbReference type="PROSITE" id="PS50943">
    <property type="entry name" value="HTH_CROC1"/>
    <property type="match status" value="1"/>
</dbReference>
<dbReference type="SUPFAM" id="SSF50978">
    <property type="entry name" value="WD40 repeat-like"/>
    <property type="match status" value="1"/>
</dbReference>
<dbReference type="SUPFAM" id="SSF52540">
    <property type="entry name" value="P-loop containing nucleoside triphosphate hydrolases"/>
    <property type="match status" value="1"/>
</dbReference>
<dbReference type="Gene3D" id="1.10.260.40">
    <property type="entry name" value="lambda repressor-like DNA-binding domains"/>
    <property type="match status" value="1"/>
</dbReference>
<dbReference type="GO" id="GO:0003677">
    <property type="term" value="F:DNA binding"/>
    <property type="evidence" value="ECO:0007669"/>
    <property type="project" value="InterPro"/>
</dbReference>
<proteinExistence type="predicted"/>
<dbReference type="PROSITE" id="PS50294">
    <property type="entry name" value="WD_REPEATS_REGION"/>
    <property type="match status" value="1"/>
</dbReference>
<dbReference type="InterPro" id="IPR027417">
    <property type="entry name" value="P-loop_NTPase"/>
</dbReference>
<dbReference type="InterPro" id="IPR001680">
    <property type="entry name" value="WD40_rpt"/>
</dbReference>
<feature type="domain" description="HTH cro/C1-type" evidence="3">
    <location>
        <begin position="12"/>
        <end position="43"/>
    </location>
</feature>
<dbReference type="Gene3D" id="3.40.50.300">
    <property type="entry name" value="P-loop containing nucleotide triphosphate hydrolases"/>
    <property type="match status" value="1"/>
</dbReference>
<dbReference type="AlphaFoldDB" id="A0A1K1T694"/>
<dbReference type="GO" id="GO:0043531">
    <property type="term" value="F:ADP binding"/>
    <property type="evidence" value="ECO:0007669"/>
    <property type="project" value="InterPro"/>
</dbReference>